<sequence>MKEFNEKKTIKGLIIIVMCSIILGVIGYVLEYKLGIIKSGNEIAQENTNSSNDKFNMNTTKEFSKENIKTINVETVSTDVNIITTKEDKIKVHFYGNTKSKKNSSIFRNQSKWG</sequence>
<reference evidence="2 3" key="1">
    <citation type="submission" date="2018-11" db="EMBL/GenBank/DDBJ databases">
        <title>Genome sequencing and assembly of Clostridium tagluense strain A121.</title>
        <authorList>
            <person name="Murakami T."/>
            <person name="Segawa T."/>
            <person name="Shcherbakova V.A."/>
            <person name="Mori H."/>
            <person name="Yoshimura Y."/>
        </authorList>
    </citation>
    <scope>NUCLEOTIDE SEQUENCE [LARGE SCALE GENOMIC DNA]</scope>
    <source>
        <strain evidence="2 3">A121</strain>
    </source>
</reference>
<dbReference type="Proteomes" id="UP000287872">
    <property type="component" value="Unassembled WGS sequence"/>
</dbReference>
<keyword evidence="3" id="KW-1185">Reference proteome</keyword>
<keyword evidence="1" id="KW-0472">Membrane</keyword>
<keyword evidence="1" id="KW-1133">Transmembrane helix</keyword>
<name>A0A401UL55_9CLOT</name>
<dbReference type="RefSeq" id="WP_125000635.1">
    <property type="nucleotide sequence ID" value="NZ_BHYK01000009.1"/>
</dbReference>
<evidence type="ECO:0000256" key="1">
    <source>
        <dbReference type="SAM" id="Phobius"/>
    </source>
</evidence>
<protein>
    <submittedName>
        <fullName evidence="2">Uncharacterized protein</fullName>
    </submittedName>
</protein>
<gene>
    <name evidence="2" type="ORF">Ctaglu_19070</name>
</gene>
<accession>A0A401UL55</accession>
<keyword evidence="1" id="KW-0812">Transmembrane</keyword>
<proteinExistence type="predicted"/>
<evidence type="ECO:0000313" key="3">
    <source>
        <dbReference type="Proteomes" id="UP000287872"/>
    </source>
</evidence>
<feature type="transmembrane region" description="Helical" evidence="1">
    <location>
        <begin position="12"/>
        <end position="30"/>
    </location>
</feature>
<comment type="caution">
    <text evidence="2">The sequence shown here is derived from an EMBL/GenBank/DDBJ whole genome shotgun (WGS) entry which is preliminary data.</text>
</comment>
<evidence type="ECO:0000313" key="2">
    <source>
        <dbReference type="EMBL" id="GCD10284.1"/>
    </source>
</evidence>
<dbReference type="EMBL" id="BHYK01000009">
    <property type="protein sequence ID" value="GCD10284.1"/>
    <property type="molecule type" value="Genomic_DNA"/>
</dbReference>
<organism evidence="2 3">
    <name type="scientific">Clostridium tagluense</name>
    <dbReference type="NCBI Taxonomy" id="360422"/>
    <lineage>
        <taxon>Bacteria</taxon>
        <taxon>Bacillati</taxon>
        <taxon>Bacillota</taxon>
        <taxon>Clostridia</taxon>
        <taxon>Eubacteriales</taxon>
        <taxon>Clostridiaceae</taxon>
        <taxon>Clostridium</taxon>
    </lineage>
</organism>
<dbReference type="AlphaFoldDB" id="A0A401UL55"/>